<dbReference type="SUPFAM" id="SSF56524">
    <property type="entry name" value="Oxidoreductase molybdopterin-binding domain"/>
    <property type="match status" value="1"/>
</dbReference>
<protein>
    <recommendedName>
        <fullName evidence="4">Oxidoreductase molybdopterin-binding domain-containing protein</fullName>
    </recommendedName>
</protein>
<evidence type="ECO:0000256" key="1">
    <source>
        <dbReference type="SAM" id="SignalP"/>
    </source>
</evidence>
<name>A0ABW8PWS3_9GAMM</name>
<organism evidence="2 3">
    <name type="scientific">Marinospirillum alkalitolerans</name>
    <dbReference type="NCBI Taxonomy" id="3123374"/>
    <lineage>
        <taxon>Bacteria</taxon>
        <taxon>Pseudomonadati</taxon>
        <taxon>Pseudomonadota</taxon>
        <taxon>Gammaproteobacteria</taxon>
        <taxon>Oceanospirillales</taxon>
        <taxon>Oceanospirillaceae</taxon>
        <taxon>Marinospirillum</taxon>
    </lineage>
</organism>
<evidence type="ECO:0000313" key="3">
    <source>
        <dbReference type="Proteomes" id="UP001621714"/>
    </source>
</evidence>
<keyword evidence="1" id="KW-0732">Signal</keyword>
<dbReference type="Proteomes" id="UP001621714">
    <property type="component" value="Unassembled WGS sequence"/>
</dbReference>
<dbReference type="RefSeq" id="WP_405337599.1">
    <property type="nucleotide sequence ID" value="NZ_JBANFI010000002.1"/>
</dbReference>
<comment type="caution">
    <text evidence="2">The sequence shown here is derived from an EMBL/GenBank/DDBJ whole genome shotgun (WGS) entry which is preliminary data.</text>
</comment>
<evidence type="ECO:0000313" key="2">
    <source>
        <dbReference type="EMBL" id="MFK7160256.1"/>
    </source>
</evidence>
<gene>
    <name evidence="2" type="ORF">V6U78_04310</name>
</gene>
<evidence type="ECO:0008006" key="4">
    <source>
        <dbReference type="Google" id="ProtNLM"/>
    </source>
</evidence>
<accession>A0ABW8PWS3</accession>
<keyword evidence="3" id="KW-1185">Reference proteome</keyword>
<dbReference type="InterPro" id="IPR036374">
    <property type="entry name" value="OxRdtase_Mopterin-bd_sf"/>
</dbReference>
<sequence length="166" mass="18672">MRLLMLCLLGLVFSFNAQAESTPQGPTLLTVSGAIQPTASGQPVRHFDRAQLEALEQASTRTHTPWTEEAHLYQGVLFRALIEAVGASPSGTLRLTALNDFSADIPVEDLLTYPVILATHKDGRVLRIRDRGPLFVIYPFDTYSQLETEMYYNRSVWQVRHIEFLP</sequence>
<reference evidence="2 3" key="1">
    <citation type="submission" date="2024-02" db="EMBL/GenBank/DDBJ databases">
        <title>Marinospirillum sp. MEB 164 isolated from Lonar lake sediment.</title>
        <authorList>
            <person name="Joshi A."/>
            <person name="Thite S."/>
        </authorList>
    </citation>
    <scope>NUCLEOTIDE SEQUENCE [LARGE SCALE GENOMIC DNA]</scope>
    <source>
        <strain evidence="2 3">MEB164</strain>
    </source>
</reference>
<proteinExistence type="predicted"/>
<dbReference type="Gene3D" id="3.90.420.10">
    <property type="entry name" value="Oxidoreductase, molybdopterin-binding domain"/>
    <property type="match status" value="1"/>
</dbReference>
<feature type="chain" id="PRO_5045813321" description="Oxidoreductase molybdopterin-binding domain-containing protein" evidence="1">
    <location>
        <begin position="20"/>
        <end position="166"/>
    </location>
</feature>
<dbReference type="EMBL" id="JBANFI010000002">
    <property type="protein sequence ID" value="MFK7160256.1"/>
    <property type="molecule type" value="Genomic_DNA"/>
</dbReference>
<feature type="signal peptide" evidence="1">
    <location>
        <begin position="1"/>
        <end position="19"/>
    </location>
</feature>